<keyword evidence="3" id="KW-1185">Reference proteome</keyword>
<dbReference type="eggNOG" id="ENOG502Z8Z5">
    <property type="taxonomic scope" value="Bacteria"/>
</dbReference>
<dbReference type="Proteomes" id="UP000023541">
    <property type="component" value="Unassembled WGS sequence"/>
</dbReference>
<evidence type="ECO:0000256" key="1">
    <source>
        <dbReference type="SAM" id="SignalP"/>
    </source>
</evidence>
<dbReference type="EMBL" id="AQRA01000006">
    <property type="protein sequence ID" value="EZH72988.1"/>
    <property type="molecule type" value="Genomic_DNA"/>
</dbReference>
<keyword evidence="1" id="KW-0732">Signal</keyword>
<protein>
    <recommendedName>
        <fullName evidence="4">Outer membrane protein beta-barrel domain-containing protein</fullName>
    </recommendedName>
</protein>
<evidence type="ECO:0000313" key="2">
    <source>
        <dbReference type="EMBL" id="EZH72988.1"/>
    </source>
</evidence>
<dbReference type="STRING" id="1317122.ATO12_18395"/>
<reference evidence="2 3" key="1">
    <citation type="submission" date="2014-04" db="EMBL/GenBank/DDBJ databases">
        <title>Aquimarina sp. 22II-S11-z7 Genome Sequencing.</title>
        <authorList>
            <person name="Lai Q."/>
        </authorList>
    </citation>
    <scope>NUCLEOTIDE SEQUENCE [LARGE SCALE GENOMIC DNA]</scope>
    <source>
        <strain evidence="2 3">22II-S11-z7</strain>
    </source>
</reference>
<dbReference type="RefSeq" id="WP_034242769.1">
    <property type="nucleotide sequence ID" value="NZ_AQRA01000006.1"/>
</dbReference>
<dbReference type="AlphaFoldDB" id="A0A023BT45"/>
<feature type="chain" id="PRO_5001511871" description="Outer membrane protein beta-barrel domain-containing protein" evidence="1">
    <location>
        <begin position="21"/>
        <end position="333"/>
    </location>
</feature>
<feature type="signal peptide" evidence="1">
    <location>
        <begin position="1"/>
        <end position="20"/>
    </location>
</feature>
<comment type="caution">
    <text evidence="2">The sequence shown here is derived from an EMBL/GenBank/DDBJ whole genome shotgun (WGS) entry which is preliminary data.</text>
</comment>
<dbReference type="Pfam" id="PF20230">
    <property type="entry name" value="DUF6588"/>
    <property type="match status" value="1"/>
</dbReference>
<organism evidence="2 3">
    <name type="scientific">Aquimarina atlantica</name>
    <dbReference type="NCBI Taxonomy" id="1317122"/>
    <lineage>
        <taxon>Bacteria</taxon>
        <taxon>Pseudomonadati</taxon>
        <taxon>Bacteroidota</taxon>
        <taxon>Flavobacteriia</taxon>
        <taxon>Flavobacteriales</taxon>
        <taxon>Flavobacteriaceae</taxon>
        <taxon>Aquimarina</taxon>
    </lineage>
</organism>
<evidence type="ECO:0008006" key="4">
    <source>
        <dbReference type="Google" id="ProtNLM"/>
    </source>
</evidence>
<sequence>MKKCTLLLALLLGHVTFSQTDIDQILEIGIENAQRFSEDYFASAGESLVNAMSNGWYNTAETKKLWHFEVGIVGNLSFIREEKQSFVLNVQDYTDLTFRNGQNSQSVANALGVNREEIAVVINRGQATELEVILPNGIGDSEINSLPSGFIQGSLGLIKSTEIKLRFLPRIKAVQDAEIQLYGVAFQHEFTDWVFPLKRWPVRLSALLGYTNVKGFYDINASSGIEGVDQEVRLNTNSWLITGIVSTKLPVLNFYGGLGYYFGSSDADLLGTYQIQNGPLTSQTVIDPISVKNKTNGVKASIGAKVQFGIFRANLDYTLQNYNNLSLGLNFGW</sequence>
<dbReference type="InterPro" id="IPR046495">
    <property type="entry name" value="DUF6588"/>
</dbReference>
<evidence type="ECO:0000313" key="3">
    <source>
        <dbReference type="Proteomes" id="UP000023541"/>
    </source>
</evidence>
<name>A0A023BT45_9FLAO</name>
<proteinExistence type="predicted"/>
<gene>
    <name evidence="2" type="ORF">ATO12_18395</name>
</gene>
<dbReference type="OrthoDB" id="9775382at2"/>
<accession>A0A023BT45</accession>